<comment type="caution">
    <text evidence="6">The sequence shown here is derived from an EMBL/GenBank/DDBJ whole genome shotgun (WGS) entry which is preliminary data.</text>
</comment>
<name>A0A811UCZ6_CERCA</name>
<accession>A0A811UCZ6</accession>
<dbReference type="OrthoDB" id="283575at2759"/>
<keyword evidence="3" id="KW-0677">Repeat</keyword>
<protein>
    <submittedName>
        <fullName evidence="6">(Mediterranean fruit fly) hypothetical protein</fullName>
    </submittedName>
</protein>
<gene>
    <name evidence="6" type="ORF">CCAP1982_LOCUS4501</name>
</gene>
<evidence type="ECO:0000313" key="6">
    <source>
        <dbReference type="EMBL" id="CAD6995797.1"/>
    </source>
</evidence>
<dbReference type="EMBL" id="CAJHJT010000001">
    <property type="protein sequence ID" value="CAD6995797.1"/>
    <property type="molecule type" value="Genomic_DNA"/>
</dbReference>
<evidence type="ECO:0000259" key="5">
    <source>
        <dbReference type="Pfam" id="PF07657"/>
    </source>
</evidence>
<dbReference type="Proteomes" id="UP000606786">
    <property type="component" value="Unassembled WGS sequence"/>
</dbReference>
<dbReference type="Pfam" id="PF07657">
    <property type="entry name" value="MNNL"/>
    <property type="match status" value="1"/>
</dbReference>
<keyword evidence="1" id="KW-0245">EGF-like domain</keyword>
<evidence type="ECO:0000256" key="2">
    <source>
        <dbReference type="ARBA" id="ARBA00022692"/>
    </source>
</evidence>
<keyword evidence="2" id="KW-0812">Transmembrane</keyword>
<keyword evidence="7" id="KW-1185">Reference proteome</keyword>
<keyword evidence="4" id="KW-0472">Membrane</keyword>
<dbReference type="Gene3D" id="2.60.40.3510">
    <property type="match status" value="1"/>
</dbReference>
<reference evidence="6" key="1">
    <citation type="submission" date="2020-11" db="EMBL/GenBank/DDBJ databases">
        <authorList>
            <person name="Whitehead M."/>
        </authorList>
    </citation>
    <scope>NUCLEOTIDE SEQUENCE</scope>
    <source>
        <strain evidence="6">EGII</strain>
    </source>
</reference>
<dbReference type="InterPro" id="IPR011651">
    <property type="entry name" value="Notch_ligand_N"/>
</dbReference>
<dbReference type="GO" id="GO:0016020">
    <property type="term" value="C:membrane"/>
    <property type="evidence" value="ECO:0007669"/>
    <property type="project" value="UniProtKB-SubCell"/>
</dbReference>
<feature type="domain" description="Notch ligand N-terminal" evidence="5">
    <location>
        <begin position="26"/>
        <end position="127"/>
    </location>
</feature>
<evidence type="ECO:0000313" key="7">
    <source>
        <dbReference type="Proteomes" id="UP000606786"/>
    </source>
</evidence>
<evidence type="ECO:0000256" key="3">
    <source>
        <dbReference type="ARBA" id="ARBA00022737"/>
    </source>
</evidence>
<evidence type="ECO:0000256" key="4">
    <source>
        <dbReference type="ARBA" id="ARBA00022989"/>
    </source>
</evidence>
<organism evidence="6 7">
    <name type="scientific">Ceratitis capitata</name>
    <name type="common">Mediterranean fruit fly</name>
    <name type="synonym">Tephritis capitata</name>
    <dbReference type="NCBI Taxonomy" id="7213"/>
    <lineage>
        <taxon>Eukaryota</taxon>
        <taxon>Metazoa</taxon>
        <taxon>Ecdysozoa</taxon>
        <taxon>Arthropoda</taxon>
        <taxon>Hexapoda</taxon>
        <taxon>Insecta</taxon>
        <taxon>Pterygota</taxon>
        <taxon>Neoptera</taxon>
        <taxon>Endopterygota</taxon>
        <taxon>Diptera</taxon>
        <taxon>Brachycera</taxon>
        <taxon>Muscomorpha</taxon>
        <taxon>Tephritoidea</taxon>
        <taxon>Tephritidae</taxon>
        <taxon>Ceratitis</taxon>
        <taxon>Ceratitis</taxon>
    </lineage>
</organism>
<proteinExistence type="predicted"/>
<evidence type="ECO:0000256" key="1">
    <source>
        <dbReference type="ARBA" id="ARBA00022536"/>
    </source>
</evidence>
<sequence length="140" mass="15815">MLKDLLSCSSVCRRWLGWIVGTVHSSGLFELRLRYFNNDYGRDSEGNCCSGISDPQTGKCIGTCKTRFRVCLKHYQAKIDTTSPCTYGDVVTPILGENSVNLTNTQKFKSKGFTNPIQFAFNFAWPVSGEKKNIFYLYLV</sequence>
<dbReference type="GO" id="GO:0007219">
    <property type="term" value="P:Notch signaling pathway"/>
    <property type="evidence" value="ECO:0007669"/>
    <property type="project" value="InterPro"/>
</dbReference>
<dbReference type="AlphaFoldDB" id="A0A811UCZ6"/>
<keyword evidence="4" id="KW-1133">Transmembrane helix</keyword>